<keyword evidence="14" id="KW-1185">Reference proteome</keyword>
<gene>
    <name evidence="13" type="ORF">BV898_09523</name>
</gene>
<keyword evidence="8" id="KW-0539">Nucleus</keyword>
<dbReference type="Gene3D" id="2.170.270.10">
    <property type="entry name" value="SET domain"/>
    <property type="match status" value="1"/>
</dbReference>
<dbReference type="InterPro" id="IPR036236">
    <property type="entry name" value="Znf_C2H2_sf"/>
</dbReference>
<evidence type="ECO:0000259" key="11">
    <source>
        <dbReference type="PROSITE" id="PS50157"/>
    </source>
</evidence>
<evidence type="ECO:0000256" key="7">
    <source>
        <dbReference type="ARBA" id="ARBA00023163"/>
    </source>
</evidence>
<feature type="region of interest" description="Disordered" evidence="10">
    <location>
        <begin position="239"/>
        <end position="353"/>
    </location>
</feature>
<dbReference type="AlphaFoldDB" id="A0A1W0WMG5"/>
<keyword evidence="7" id="KW-0804">Transcription</keyword>
<keyword evidence="2" id="KW-0479">Metal-binding</keyword>
<feature type="domain" description="C2H2-type" evidence="11">
    <location>
        <begin position="882"/>
        <end position="909"/>
    </location>
</feature>
<dbReference type="EMBL" id="MTYJ01000075">
    <property type="protein sequence ID" value="OQV16379.1"/>
    <property type="molecule type" value="Genomic_DNA"/>
</dbReference>
<accession>A0A1W0WMG5</accession>
<dbReference type="InterPro" id="IPR046341">
    <property type="entry name" value="SET_dom_sf"/>
</dbReference>
<dbReference type="Proteomes" id="UP000192578">
    <property type="component" value="Unassembled WGS sequence"/>
</dbReference>
<evidence type="ECO:0000256" key="5">
    <source>
        <dbReference type="ARBA" id="ARBA00022833"/>
    </source>
</evidence>
<feature type="domain" description="SET" evidence="12">
    <location>
        <begin position="96"/>
        <end position="205"/>
    </location>
</feature>
<evidence type="ECO:0000313" key="14">
    <source>
        <dbReference type="Proteomes" id="UP000192578"/>
    </source>
</evidence>
<evidence type="ECO:0000256" key="4">
    <source>
        <dbReference type="ARBA" id="ARBA00022771"/>
    </source>
</evidence>
<evidence type="ECO:0000313" key="13">
    <source>
        <dbReference type="EMBL" id="OQV16379.1"/>
    </source>
</evidence>
<sequence length="1020" mass="114894">MQRVIRPKDPRDGSKWCHICNAWKKEACGIHIVCGSGAPSRKTTSTSPPSSRLKLPPPGMLWCDVCKVNKDGPCVIHTDAIADRPVVSFAMASLPDQLEIKSVQDVNQKGVFSRVDIWKPTIFGPLVGLVSNECDPSVQFALQLKSGLFECFRLESDDHSNWMKFVRSAGDAATANLSAFQQDGHVYFVSVRPLSQGDELRVGYLGQYAAIVEQCRKTQTLPPLADVLLAPVVPVADENLLLPPPRPRKRDFYNSFLPGGEDGDDPFQETFTPTGNSMRFSSPSAELNPDRTVGVDAETESAEADANRPSSSSPRPTKRRRLLSKLPGHTFTVPASEKSARKPRSSGATFGATDTTEDVLPVDRRKKSAVFATETKLRLVDEINPFQYPEGPACDPLWRDVLAKLGQLGCPTDTKARHALKVLVARRITEYRERVKAAAGNAEEEAQLREKFPLDWALSEKKSMQKFAKKPEKTADEEAAAIEEAVETPSTDEQMTVVLDINPYQFPVGDERNDAWTRVFEQVGLTTARARRLLQSVVARRVRDYRKKLSAAATPEDKVSVRQQYPLDQRLMECKEAQGIVPGEERKYMRRRCLKRTRRLIVGDNVEARVDAVIRAAAERHPCPSNVDFWSAVYGKLVVVGGIHDPDTDDGGVEKLRKWVFRHTDGFQHKLSADSSDASMVFQSELSKLDYPFRPKYSTTTGGGTSQRRKRMTTFQRQTRVTKAGYKSSWWRYRCDICTAEFRTQPLLTLHGVKHGRVADTAGLSTTCPACEVTHASLDELMVHIERHERRPSVYHKATPFQCTTCLRYYSSQEFLDRHIRRIHTDSGGADRQFECATCREKYFTLAALRSHERSTPPAIKFPEFHQLRRHLRVMHTNQQTFTCQVCQRVLRRKLALDRHMLVHEAKYAFACETCGRRFKRLVNLQGHRARLHHPDRQYVMKERSEKVAAAFATAVLCEFCTRQYSSRDRLLIHQREKHLEKMPVELRFPKGPVSAAAGGVGDDGGALGTDNDSSWSVDS</sequence>
<protein>
    <submittedName>
        <fullName evidence="13">Zinc finger and BTB domain-containing protein 41</fullName>
    </submittedName>
</protein>
<keyword evidence="3" id="KW-0677">Repeat</keyword>
<dbReference type="PANTHER" id="PTHR16515:SF49">
    <property type="entry name" value="GASTRULA ZINC FINGER PROTEIN XLCGF49.1-LIKE-RELATED"/>
    <property type="match status" value="1"/>
</dbReference>
<keyword evidence="4 9" id="KW-0863">Zinc-finger</keyword>
<name>A0A1W0WMG5_HYPEX</name>
<dbReference type="InterPro" id="IPR001214">
    <property type="entry name" value="SET_dom"/>
</dbReference>
<dbReference type="GO" id="GO:0005634">
    <property type="term" value="C:nucleus"/>
    <property type="evidence" value="ECO:0007669"/>
    <property type="project" value="UniProtKB-SubCell"/>
</dbReference>
<dbReference type="PROSITE" id="PS50280">
    <property type="entry name" value="SET"/>
    <property type="match status" value="1"/>
</dbReference>
<feature type="compositionally biased region" description="Polar residues" evidence="10">
    <location>
        <begin position="1011"/>
        <end position="1020"/>
    </location>
</feature>
<dbReference type="GO" id="GO:0010468">
    <property type="term" value="P:regulation of gene expression"/>
    <property type="evidence" value="ECO:0007669"/>
    <property type="project" value="TreeGrafter"/>
</dbReference>
<keyword evidence="6" id="KW-0805">Transcription regulation</keyword>
<dbReference type="PANTHER" id="PTHR16515">
    <property type="entry name" value="PR DOMAIN ZINC FINGER PROTEIN"/>
    <property type="match status" value="1"/>
</dbReference>
<evidence type="ECO:0000259" key="12">
    <source>
        <dbReference type="PROSITE" id="PS50280"/>
    </source>
</evidence>
<dbReference type="SUPFAM" id="SSF57667">
    <property type="entry name" value="beta-beta-alpha zinc fingers"/>
    <property type="match status" value="2"/>
</dbReference>
<dbReference type="Gene3D" id="3.30.160.60">
    <property type="entry name" value="Classic Zinc Finger"/>
    <property type="match status" value="3"/>
</dbReference>
<evidence type="ECO:0000256" key="10">
    <source>
        <dbReference type="SAM" id="MobiDB-lite"/>
    </source>
</evidence>
<organism evidence="13 14">
    <name type="scientific">Hypsibius exemplaris</name>
    <name type="common">Freshwater tardigrade</name>
    <dbReference type="NCBI Taxonomy" id="2072580"/>
    <lineage>
        <taxon>Eukaryota</taxon>
        <taxon>Metazoa</taxon>
        <taxon>Ecdysozoa</taxon>
        <taxon>Tardigrada</taxon>
        <taxon>Eutardigrada</taxon>
        <taxon>Parachela</taxon>
        <taxon>Hypsibioidea</taxon>
        <taxon>Hypsibiidae</taxon>
        <taxon>Hypsibius</taxon>
    </lineage>
</organism>
<feature type="region of interest" description="Disordered" evidence="10">
    <location>
        <begin position="994"/>
        <end position="1020"/>
    </location>
</feature>
<dbReference type="SMART" id="SM00355">
    <property type="entry name" value="ZnF_C2H2"/>
    <property type="match status" value="7"/>
</dbReference>
<dbReference type="OrthoDB" id="40579at2759"/>
<reference evidence="14" key="1">
    <citation type="submission" date="2017-01" db="EMBL/GenBank/DDBJ databases">
        <title>Comparative genomics of anhydrobiosis in the tardigrade Hypsibius dujardini.</title>
        <authorList>
            <person name="Yoshida Y."/>
            <person name="Koutsovoulos G."/>
            <person name="Laetsch D."/>
            <person name="Stevens L."/>
            <person name="Kumar S."/>
            <person name="Horikawa D."/>
            <person name="Ishino K."/>
            <person name="Komine S."/>
            <person name="Tomita M."/>
            <person name="Blaxter M."/>
            <person name="Arakawa K."/>
        </authorList>
    </citation>
    <scope>NUCLEOTIDE SEQUENCE [LARGE SCALE GENOMIC DNA]</scope>
    <source>
        <strain evidence="14">Z151</strain>
    </source>
</reference>
<dbReference type="PROSITE" id="PS50157">
    <property type="entry name" value="ZINC_FINGER_C2H2_2"/>
    <property type="match status" value="4"/>
</dbReference>
<proteinExistence type="predicted"/>
<dbReference type="GO" id="GO:0008270">
    <property type="term" value="F:zinc ion binding"/>
    <property type="evidence" value="ECO:0007669"/>
    <property type="project" value="UniProtKB-KW"/>
</dbReference>
<evidence type="ECO:0000256" key="1">
    <source>
        <dbReference type="ARBA" id="ARBA00004123"/>
    </source>
</evidence>
<evidence type="ECO:0000256" key="3">
    <source>
        <dbReference type="ARBA" id="ARBA00022737"/>
    </source>
</evidence>
<evidence type="ECO:0000256" key="6">
    <source>
        <dbReference type="ARBA" id="ARBA00023015"/>
    </source>
</evidence>
<dbReference type="Pfam" id="PF21549">
    <property type="entry name" value="PRDM2_PR"/>
    <property type="match status" value="1"/>
</dbReference>
<dbReference type="Pfam" id="PF00096">
    <property type="entry name" value="zf-C2H2"/>
    <property type="match status" value="1"/>
</dbReference>
<dbReference type="InterPro" id="IPR013087">
    <property type="entry name" value="Znf_C2H2_type"/>
</dbReference>
<feature type="domain" description="C2H2-type" evidence="11">
    <location>
        <begin position="801"/>
        <end position="829"/>
    </location>
</feature>
<feature type="domain" description="C2H2-type" evidence="11">
    <location>
        <begin position="910"/>
        <end position="938"/>
    </location>
</feature>
<evidence type="ECO:0000256" key="8">
    <source>
        <dbReference type="ARBA" id="ARBA00023242"/>
    </source>
</evidence>
<comment type="subcellular location">
    <subcellularLocation>
        <location evidence="1">Nucleus</location>
    </subcellularLocation>
</comment>
<dbReference type="InterPro" id="IPR050331">
    <property type="entry name" value="Zinc_finger"/>
</dbReference>
<evidence type="ECO:0000256" key="2">
    <source>
        <dbReference type="ARBA" id="ARBA00022723"/>
    </source>
</evidence>
<evidence type="ECO:0000256" key="9">
    <source>
        <dbReference type="PROSITE-ProRule" id="PRU00042"/>
    </source>
</evidence>
<feature type="compositionally biased region" description="Gly residues" evidence="10">
    <location>
        <begin position="999"/>
        <end position="1008"/>
    </location>
</feature>
<feature type="domain" description="C2H2-type" evidence="11">
    <location>
        <begin position="956"/>
        <end position="984"/>
    </location>
</feature>
<dbReference type="SUPFAM" id="SSF82199">
    <property type="entry name" value="SET domain"/>
    <property type="match status" value="1"/>
</dbReference>
<comment type="caution">
    <text evidence="13">The sequence shown here is derived from an EMBL/GenBank/DDBJ whole genome shotgun (WGS) entry which is preliminary data.</text>
</comment>
<dbReference type="PROSITE" id="PS00028">
    <property type="entry name" value="ZINC_FINGER_C2H2_1"/>
    <property type="match status" value="5"/>
</dbReference>
<keyword evidence="5" id="KW-0862">Zinc</keyword>
<feature type="compositionally biased region" description="Polar residues" evidence="10">
    <location>
        <begin position="269"/>
        <end position="285"/>
    </location>
</feature>